<keyword evidence="2" id="KW-1185">Reference proteome</keyword>
<evidence type="ECO:0000313" key="2">
    <source>
        <dbReference type="Proteomes" id="UP000499080"/>
    </source>
</evidence>
<name>A0A4Y2PF85_ARAVE</name>
<dbReference type="OrthoDB" id="6436186at2759"/>
<dbReference type="EMBL" id="BGPR01133134">
    <property type="protein sequence ID" value="GBN50625.1"/>
    <property type="molecule type" value="Genomic_DNA"/>
</dbReference>
<organism evidence="1 2">
    <name type="scientific">Araneus ventricosus</name>
    <name type="common">Orbweaver spider</name>
    <name type="synonym">Epeira ventricosa</name>
    <dbReference type="NCBI Taxonomy" id="182803"/>
    <lineage>
        <taxon>Eukaryota</taxon>
        <taxon>Metazoa</taxon>
        <taxon>Ecdysozoa</taxon>
        <taxon>Arthropoda</taxon>
        <taxon>Chelicerata</taxon>
        <taxon>Arachnida</taxon>
        <taxon>Araneae</taxon>
        <taxon>Araneomorphae</taxon>
        <taxon>Entelegynae</taxon>
        <taxon>Araneoidea</taxon>
        <taxon>Araneidae</taxon>
        <taxon>Araneus</taxon>
    </lineage>
</organism>
<feature type="non-terminal residue" evidence="1">
    <location>
        <position position="1"/>
    </location>
</feature>
<dbReference type="Proteomes" id="UP000499080">
    <property type="component" value="Unassembled WGS sequence"/>
</dbReference>
<gene>
    <name evidence="1" type="ORF">AVEN_272443_1</name>
</gene>
<reference evidence="1 2" key="1">
    <citation type="journal article" date="2019" name="Sci. Rep.">
        <title>Orb-weaving spider Araneus ventricosus genome elucidates the spidroin gene catalogue.</title>
        <authorList>
            <person name="Kono N."/>
            <person name="Nakamura H."/>
            <person name="Ohtoshi R."/>
            <person name="Moran D.A.P."/>
            <person name="Shinohara A."/>
            <person name="Yoshida Y."/>
            <person name="Fujiwara M."/>
            <person name="Mori M."/>
            <person name="Tomita M."/>
            <person name="Arakawa K."/>
        </authorList>
    </citation>
    <scope>NUCLEOTIDE SEQUENCE [LARGE SCALE GENOMIC DNA]</scope>
</reference>
<protein>
    <submittedName>
        <fullName evidence="1">Uncharacterized protein</fullName>
    </submittedName>
</protein>
<accession>A0A4Y2PF85</accession>
<sequence length="87" mass="9983">EAENRFLEQKDLEERLLDLKRTFAKTLHDLKVEKRQLDSKMELLQGSGARCPGRSEAPNLWYASPRGKTADLLGDMRKKSLASFYGE</sequence>
<dbReference type="AlphaFoldDB" id="A0A4Y2PF85"/>
<comment type="caution">
    <text evidence="1">The sequence shown here is derived from an EMBL/GenBank/DDBJ whole genome shotgun (WGS) entry which is preliminary data.</text>
</comment>
<evidence type="ECO:0000313" key="1">
    <source>
        <dbReference type="EMBL" id="GBN50625.1"/>
    </source>
</evidence>
<proteinExistence type="predicted"/>